<dbReference type="Gene3D" id="3.40.50.300">
    <property type="entry name" value="P-loop containing nucleotide triphosphate hydrolases"/>
    <property type="match status" value="1"/>
</dbReference>
<gene>
    <name evidence="14" type="ORF">ACHAWO_009348</name>
</gene>
<dbReference type="InterPro" id="IPR036640">
    <property type="entry name" value="ABC1_TM_sf"/>
</dbReference>
<comment type="similarity">
    <text evidence="2">Belongs to the ABC transporter superfamily. ABCC family. Conjugate transporter (TC 3.A.1.208) subfamily.</text>
</comment>
<feature type="transmembrane region" description="Helical" evidence="11">
    <location>
        <begin position="56"/>
        <end position="78"/>
    </location>
</feature>
<keyword evidence="5 11" id="KW-0812">Transmembrane</keyword>
<evidence type="ECO:0008006" key="16">
    <source>
        <dbReference type="Google" id="ProtNLM"/>
    </source>
</evidence>
<keyword evidence="4" id="KW-1003">Cell membrane</keyword>
<keyword evidence="3" id="KW-0813">Transport</keyword>
<feature type="transmembrane region" description="Helical" evidence="11">
    <location>
        <begin position="32"/>
        <end position="50"/>
    </location>
</feature>
<dbReference type="InterPro" id="IPR050173">
    <property type="entry name" value="ABC_transporter_C-like"/>
</dbReference>
<protein>
    <recommendedName>
        <fullName evidence="16">ABC transporter domain-containing protein</fullName>
    </recommendedName>
</protein>
<reference evidence="14 15" key="1">
    <citation type="submission" date="2024-10" db="EMBL/GenBank/DDBJ databases">
        <title>Updated reference genomes for cyclostephanoid diatoms.</title>
        <authorList>
            <person name="Roberts W.R."/>
            <person name="Alverson A.J."/>
        </authorList>
    </citation>
    <scope>NUCLEOTIDE SEQUENCE [LARGE SCALE GENOMIC DNA]</scope>
    <source>
        <strain evidence="14 15">AJA010-31</strain>
    </source>
</reference>
<dbReference type="Pfam" id="PF00664">
    <property type="entry name" value="ABC_membrane"/>
    <property type="match status" value="1"/>
</dbReference>
<evidence type="ECO:0000256" key="10">
    <source>
        <dbReference type="ARBA" id="ARBA00023180"/>
    </source>
</evidence>
<feature type="domain" description="ABC transporter" evidence="12">
    <location>
        <begin position="84"/>
        <end position="324"/>
    </location>
</feature>
<dbReference type="InterPro" id="IPR011527">
    <property type="entry name" value="ABC1_TM_dom"/>
</dbReference>
<organism evidence="14 15">
    <name type="scientific">Cyclotella atomus</name>
    <dbReference type="NCBI Taxonomy" id="382360"/>
    <lineage>
        <taxon>Eukaryota</taxon>
        <taxon>Sar</taxon>
        <taxon>Stramenopiles</taxon>
        <taxon>Ochrophyta</taxon>
        <taxon>Bacillariophyta</taxon>
        <taxon>Coscinodiscophyceae</taxon>
        <taxon>Thalassiosirophycidae</taxon>
        <taxon>Stephanodiscales</taxon>
        <taxon>Stephanodiscaceae</taxon>
        <taxon>Cyclotella</taxon>
    </lineage>
</organism>
<accession>A0ABD3MRC0</accession>
<feature type="domain" description="ABC transmembrane type-1" evidence="13">
    <location>
        <begin position="1"/>
        <end position="65"/>
    </location>
</feature>
<evidence type="ECO:0000256" key="8">
    <source>
        <dbReference type="ARBA" id="ARBA00022989"/>
    </source>
</evidence>
<dbReference type="PROSITE" id="PS50929">
    <property type="entry name" value="ABC_TM1F"/>
    <property type="match status" value="1"/>
</dbReference>
<dbReference type="AlphaFoldDB" id="A0ABD3MRC0"/>
<dbReference type="Proteomes" id="UP001530400">
    <property type="component" value="Unassembled WGS sequence"/>
</dbReference>
<keyword evidence="6" id="KW-0547">Nucleotide-binding</keyword>
<dbReference type="SUPFAM" id="SSF90123">
    <property type="entry name" value="ABC transporter transmembrane region"/>
    <property type="match status" value="1"/>
</dbReference>
<dbReference type="PROSITE" id="PS00211">
    <property type="entry name" value="ABC_TRANSPORTER_1"/>
    <property type="match status" value="1"/>
</dbReference>
<dbReference type="EMBL" id="JALLPJ020001384">
    <property type="protein sequence ID" value="KAL3766534.1"/>
    <property type="molecule type" value="Genomic_DNA"/>
</dbReference>
<name>A0ABD3MRC0_9STRA</name>
<dbReference type="Gene3D" id="1.20.1560.10">
    <property type="entry name" value="ABC transporter type 1, transmembrane domain"/>
    <property type="match status" value="1"/>
</dbReference>
<evidence type="ECO:0000259" key="12">
    <source>
        <dbReference type="PROSITE" id="PS50893"/>
    </source>
</evidence>
<evidence type="ECO:0000313" key="15">
    <source>
        <dbReference type="Proteomes" id="UP001530400"/>
    </source>
</evidence>
<evidence type="ECO:0000256" key="1">
    <source>
        <dbReference type="ARBA" id="ARBA00004651"/>
    </source>
</evidence>
<dbReference type="GO" id="GO:0005524">
    <property type="term" value="F:ATP binding"/>
    <property type="evidence" value="ECO:0007669"/>
    <property type="project" value="UniProtKB-KW"/>
</dbReference>
<dbReference type="SUPFAM" id="SSF52540">
    <property type="entry name" value="P-loop containing nucleoside triphosphate hydrolases"/>
    <property type="match status" value="1"/>
</dbReference>
<keyword evidence="8 11" id="KW-1133">Transmembrane helix</keyword>
<keyword evidence="15" id="KW-1185">Reference proteome</keyword>
<evidence type="ECO:0000256" key="7">
    <source>
        <dbReference type="ARBA" id="ARBA00022840"/>
    </source>
</evidence>
<dbReference type="CDD" id="cd03244">
    <property type="entry name" value="ABCC_MRP_domain2"/>
    <property type="match status" value="1"/>
</dbReference>
<comment type="subcellular location">
    <subcellularLocation>
        <location evidence="1">Cell membrane</location>
        <topology evidence="1">Multi-pass membrane protein</topology>
    </subcellularLocation>
</comment>
<keyword evidence="9 11" id="KW-0472">Membrane</keyword>
<dbReference type="FunFam" id="3.40.50.300:FF:002145">
    <property type="entry name" value="ABC transporter (MsbA subfamily)"/>
    <property type="match status" value="1"/>
</dbReference>
<evidence type="ECO:0000256" key="11">
    <source>
        <dbReference type="SAM" id="Phobius"/>
    </source>
</evidence>
<evidence type="ECO:0000256" key="3">
    <source>
        <dbReference type="ARBA" id="ARBA00022448"/>
    </source>
</evidence>
<evidence type="ECO:0000256" key="9">
    <source>
        <dbReference type="ARBA" id="ARBA00023136"/>
    </source>
</evidence>
<proteinExistence type="inferred from homology"/>
<dbReference type="InterPro" id="IPR003439">
    <property type="entry name" value="ABC_transporter-like_ATP-bd"/>
</dbReference>
<dbReference type="PROSITE" id="PS50893">
    <property type="entry name" value="ABC_TRANSPORTER_2"/>
    <property type="match status" value="1"/>
</dbReference>
<dbReference type="InterPro" id="IPR017871">
    <property type="entry name" value="ABC_transporter-like_CS"/>
</dbReference>
<evidence type="ECO:0000256" key="2">
    <source>
        <dbReference type="ARBA" id="ARBA00009726"/>
    </source>
</evidence>
<keyword evidence="10" id="KW-0325">Glycoprotein</keyword>
<evidence type="ECO:0000256" key="5">
    <source>
        <dbReference type="ARBA" id="ARBA00022692"/>
    </source>
</evidence>
<dbReference type="PANTHER" id="PTHR24223:SF456">
    <property type="entry name" value="MULTIDRUG RESISTANCE-ASSOCIATED PROTEIN LETHAL(2)03659"/>
    <property type="match status" value="1"/>
</dbReference>
<evidence type="ECO:0000256" key="4">
    <source>
        <dbReference type="ARBA" id="ARBA00022475"/>
    </source>
</evidence>
<evidence type="ECO:0000256" key="6">
    <source>
        <dbReference type="ARBA" id="ARBA00022741"/>
    </source>
</evidence>
<keyword evidence="7" id="KW-0067">ATP-binding</keyword>
<dbReference type="Pfam" id="PF00005">
    <property type="entry name" value="ABC_tran"/>
    <property type="match status" value="1"/>
</dbReference>
<evidence type="ECO:0000259" key="13">
    <source>
        <dbReference type="PROSITE" id="PS50929"/>
    </source>
</evidence>
<dbReference type="InterPro" id="IPR027417">
    <property type="entry name" value="P-loop_NTPase"/>
</dbReference>
<dbReference type="GO" id="GO:0005886">
    <property type="term" value="C:plasma membrane"/>
    <property type="evidence" value="ECO:0007669"/>
    <property type="project" value="UniProtKB-SubCell"/>
</dbReference>
<comment type="caution">
    <text evidence="14">The sequence shown here is derived from an EMBL/GenBank/DDBJ whole genome shotgun (WGS) entry which is preliminary data.</text>
</comment>
<sequence>MQVLHAPMYYFDTTPLGRVLNRFTYDVEQVDITLAQFMSIFIIANSWLIAGQVVMIAVVPYMAIINAIVLALEVEAAITSIERMHSMELLPQEASMVTSKECEVNSSWPKKARATMCISWKNWSAGKSTITAALFRLVEIEKGTIELDGVDLTKIGLSDVRGRRNDMFILPQDPAVFAGTIRSNLDPFHVHSESEIMNALTLVKFPGADISLEKLMTHVVDEGGSNLSAGEKQLLCLGRAMLANPRLLVLDEATSAVDRATDEFVQKMLRSQFPQTTLLTIAHRIETIIDYDKVIVMEKGKVAEIGSPQELLQDESGLFTKMVDATGPESAMSLKSLAK</sequence>
<evidence type="ECO:0000313" key="14">
    <source>
        <dbReference type="EMBL" id="KAL3766534.1"/>
    </source>
</evidence>
<dbReference type="PANTHER" id="PTHR24223">
    <property type="entry name" value="ATP-BINDING CASSETTE SUB-FAMILY C"/>
    <property type="match status" value="1"/>
</dbReference>